<dbReference type="InterPro" id="IPR015633">
    <property type="entry name" value="E2F"/>
</dbReference>
<dbReference type="InterPro" id="IPR036388">
    <property type="entry name" value="WH-like_DNA-bd_sf"/>
</dbReference>
<dbReference type="GO" id="GO:0090575">
    <property type="term" value="C:RNA polymerase II transcription regulator complex"/>
    <property type="evidence" value="ECO:0007669"/>
    <property type="project" value="TreeGrafter"/>
</dbReference>
<dbReference type="Proteomes" id="UP000270094">
    <property type="component" value="Unassembled WGS sequence"/>
</dbReference>
<dbReference type="SUPFAM" id="SSF46785">
    <property type="entry name" value="Winged helix' DNA-binding domain"/>
    <property type="match status" value="1"/>
</dbReference>
<dbReference type="AlphaFoldDB" id="A0A3P7IVP4"/>
<sequence>MIGINQHSLLLVDGWNIEHRRDCEPSSASAIPRCPRRNQENSNVSLQNSDLKLDDKMHNYSSASASLKTEQSHHFLHPVKNGRRLPLKRTSSPGCLCVVTSKQKPEGISARAGIKPYHGNARVDNSLLVTTRKFMALKNINDTVNLNNAAEELNVPKRRLYDITNVLEGIDLVEKIGKNSIRWKTNDGDASVLDALKAECRNLQAEEVELDAVLLDLASTVKLIREDPTSSPHATYLCPPDSSTHSSVEDVLSTGDHIEDPCDPCTKKFESFPVESVIESGHIEERKLSNISEDTSSNEFVLPKTQFRRDSLSDLVTPDVAVLHTSTGISPLKVLVFYH</sequence>
<keyword evidence="6 7" id="KW-0539">Nucleus</keyword>
<reference evidence="9 10" key="1">
    <citation type="submission" date="2018-11" db="EMBL/GenBank/DDBJ databases">
        <authorList>
            <consortium name="Pathogen Informatics"/>
        </authorList>
    </citation>
    <scope>NUCLEOTIDE SEQUENCE [LARGE SCALE GENOMIC DNA]</scope>
</reference>
<organism evidence="9 10">
    <name type="scientific">Strongylus vulgaris</name>
    <name type="common">Blood worm</name>
    <dbReference type="NCBI Taxonomy" id="40348"/>
    <lineage>
        <taxon>Eukaryota</taxon>
        <taxon>Metazoa</taxon>
        <taxon>Ecdysozoa</taxon>
        <taxon>Nematoda</taxon>
        <taxon>Chromadorea</taxon>
        <taxon>Rhabditida</taxon>
        <taxon>Rhabditina</taxon>
        <taxon>Rhabditomorpha</taxon>
        <taxon>Strongyloidea</taxon>
        <taxon>Strongylidae</taxon>
        <taxon>Strongylus</taxon>
    </lineage>
</organism>
<dbReference type="Gene3D" id="1.10.10.10">
    <property type="entry name" value="Winged helix-like DNA-binding domain superfamily/Winged helix DNA-binding domain"/>
    <property type="match status" value="1"/>
</dbReference>
<dbReference type="PANTHER" id="PTHR12081">
    <property type="entry name" value="TRANSCRIPTION FACTOR E2F"/>
    <property type="match status" value="1"/>
</dbReference>
<keyword evidence="5 7" id="KW-0804">Transcription</keyword>
<evidence type="ECO:0000256" key="6">
    <source>
        <dbReference type="ARBA" id="ARBA00023242"/>
    </source>
</evidence>
<dbReference type="InterPro" id="IPR036390">
    <property type="entry name" value="WH_DNA-bd_sf"/>
</dbReference>
<gene>
    <name evidence="9" type="ORF">SVUK_LOCUS9254</name>
</gene>
<dbReference type="EMBL" id="UYYB01094431">
    <property type="protein sequence ID" value="VDM74256.1"/>
    <property type="molecule type" value="Genomic_DNA"/>
</dbReference>
<evidence type="ECO:0000256" key="5">
    <source>
        <dbReference type="ARBA" id="ARBA00023163"/>
    </source>
</evidence>
<evidence type="ECO:0000256" key="2">
    <source>
        <dbReference type="ARBA" id="ARBA00010940"/>
    </source>
</evidence>
<evidence type="ECO:0000256" key="1">
    <source>
        <dbReference type="ARBA" id="ARBA00004123"/>
    </source>
</evidence>
<evidence type="ECO:0000256" key="3">
    <source>
        <dbReference type="ARBA" id="ARBA00023015"/>
    </source>
</evidence>
<evidence type="ECO:0000256" key="7">
    <source>
        <dbReference type="RuleBase" id="RU003796"/>
    </source>
</evidence>
<evidence type="ECO:0000313" key="9">
    <source>
        <dbReference type="EMBL" id="VDM74256.1"/>
    </source>
</evidence>
<dbReference type="GO" id="GO:0000981">
    <property type="term" value="F:DNA-binding transcription factor activity, RNA polymerase II-specific"/>
    <property type="evidence" value="ECO:0007669"/>
    <property type="project" value="TreeGrafter"/>
</dbReference>
<evidence type="ECO:0000256" key="4">
    <source>
        <dbReference type="ARBA" id="ARBA00023125"/>
    </source>
</evidence>
<name>A0A3P7IVP4_STRVU</name>
<keyword evidence="10" id="KW-1185">Reference proteome</keyword>
<dbReference type="PANTHER" id="PTHR12081:SF18">
    <property type="entry name" value="TRANSCRIPTION FACTOR E2F2-RELATED"/>
    <property type="match status" value="1"/>
</dbReference>
<accession>A0A3P7IVP4</accession>
<dbReference type="InterPro" id="IPR003316">
    <property type="entry name" value="E2F_WHTH_DNA-bd_dom"/>
</dbReference>
<comment type="subcellular location">
    <subcellularLocation>
        <location evidence="1 7">Nucleus</location>
    </subcellularLocation>
</comment>
<evidence type="ECO:0000259" key="8">
    <source>
        <dbReference type="SMART" id="SM01372"/>
    </source>
</evidence>
<evidence type="ECO:0000313" key="10">
    <source>
        <dbReference type="Proteomes" id="UP000270094"/>
    </source>
</evidence>
<dbReference type="FunFam" id="1.10.10.10:FF:000458">
    <property type="entry name" value="E2F-like (Mammalian transcription factor)"/>
    <property type="match status" value="1"/>
</dbReference>
<comment type="similarity">
    <text evidence="2 7">Belongs to the E2F/DP family.</text>
</comment>
<keyword evidence="3 7" id="KW-0805">Transcription regulation</keyword>
<dbReference type="GO" id="GO:0000978">
    <property type="term" value="F:RNA polymerase II cis-regulatory region sequence-specific DNA binding"/>
    <property type="evidence" value="ECO:0007669"/>
    <property type="project" value="InterPro"/>
</dbReference>
<dbReference type="OrthoDB" id="1743261at2759"/>
<dbReference type="Pfam" id="PF02319">
    <property type="entry name" value="WHD_E2F_TDP"/>
    <property type="match status" value="1"/>
</dbReference>
<keyword evidence="4 7" id="KW-0238">DNA-binding</keyword>
<dbReference type="SMART" id="SM01372">
    <property type="entry name" value="E2F_TDP"/>
    <property type="match status" value="1"/>
</dbReference>
<proteinExistence type="inferred from homology"/>
<feature type="domain" description="E2F/DP family winged-helix DNA-binding" evidence="8">
    <location>
        <begin position="122"/>
        <end position="185"/>
    </location>
</feature>
<protein>
    <recommendedName>
        <fullName evidence="8">E2F/DP family winged-helix DNA-binding domain-containing protein</fullName>
    </recommendedName>
</protein>